<gene>
    <name evidence="3" type="ORF">Poli38472_006785</name>
</gene>
<feature type="compositionally biased region" description="Polar residues" evidence="2">
    <location>
        <begin position="22"/>
        <end position="33"/>
    </location>
</feature>
<evidence type="ECO:0000313" key="3">
    <source>
        <dbReference type="EMBL" id="TMW56775.1"/>
    </source>
</evidence>
<accession>A0A8K1FB08</accession>
<proteinExistence type="predicted"/>
<dbReference type="AlphaFoldDB" id="A0A8K1FB08"/>
<feature type="region of interest" description="Disordered" evidence="2">
    <location>
        <begin position="1"/>
        <end position="50"/>
    </location>
</feature>
<feature type="compositionally biased region" description="Basic and acidic residues" evidence="2">
    <location>
        <begin position="285"/>
        <end position="303"/>
    </location>
</feature>
<protein>
    <submittedName>
        <fullName evidence="3">Uncharacterized protein</fullName>
    </submittedName>
</protein>
<comment type="caution">
    <text evidence="3">The sequence shown here is derived from an EMBL/GenBank/DDBJ whole genome shotgun (WGS) entry which is preliminary data.</text>
</comment>
<keyword evidence="4" id="KW-1185">Reference proteome</keyword>
<dbReference type="OrthoDB" id="167057at2759"/>
<dbReference type="EMBL" id="SPLM01000145">
    <property type="protein sequence ID" value="TMW56775.1"/>
    <property type="molecule type" value="Genomic_DNA"/>
</dbReference>
<keyword evidence="1" id="KW-0175">Coiled coil</keyword>
<evidence type="ECO:0000256" key="1">
    <source>
        <dbReference type="SAM" id="Coils"/>
    </source>
</evidence>
<name>A0A8K1FB08_PYTOL</name>
<dbReference type="Proteomes" id="UP000794436">
    <property type="component" value="Unassembled WGS sequence"/>
</dbReference>
<feature type="region of interest" description="Disordered" evidence="2">
    <location>
        <begin position="285"/>
        <end position="329"/>
    </location>
</feature>
<evidence type="ECO:0000313" key="4">
    <source>
        <dbReference type="Proteomes" id="UP000794436"/>
    </source>
</evidence>
<feature type="coiled-coil region" evidence="1">
    <location>
        <begin position="62"/>
        <end position="89"/>
    </location>
</feature>
<sequence length="329" mass="37496">MASALRPREDHTDPRAKWVVTAPSTAGTHSIPQRSRRSRKAAQNEQRPSFIWRKRDGQDSRLYNLKLDINDLKQQIQQLTQLRQLLEAQVLNRHDGPNGSCSRVVQEYFRVFERGFLRSPSNPESYIRQRMSEDVEINSFIGQELVIAQWNIYSQCFPDVRLQFLNCNVAPLSEHTVLVKTTARFSGTITPFALMTMFPHATKHEALCGKLIGKKIAGEGQYDFVVNARSHSITRCEVTLDYFSVIAEHLSNPIDLCVLFNQALVLDEFYLGDVDPQAQRVIREVETESPESERAGRPAKMELGHILNTDDKEDNQLDAEPVAHYEASS</sequence>
<reference evidence="3" key="1">
    <citation type="submission" date="2019-03" db="EMBL/GenBank/DDBJ databases">
        <title>Long read genome sequence of the mycoparasitic Pythium oligandrum ATCC 38472 isolated from sugarbeet rhizosphere.</title>
        <authorList>
            <person name="Gaulin E."/>
        </authorList>
    </citation>
    <scope>NUCLEOTIDE SEQUENCE</scope>
    <source>
        <strain evidence="3">ATCC 38472_TT</strain>
    </source>
</reference>
<organism evidence="3 4">
    <name type="scientific">Pythium oligandrum</name>
    <name type="common">Mycoparasitic fungus</name>
    <dbReference type="NCBI Taxonomy" id="41045"/>
    <lineage>
        <taxon>Eukaryota</taxon>
        <taxon>Sar</taxon>
        <taxon>Stramenopiles</taxon>
        <taxon>Oomycota</taxon>
        <taxon>Peronosporomycetes</taxon>
        <taxon>Pythiales</taxon>
        <taxon>Pythiaceae</taxon>
        <taxon>Pythium</taxon>
    </lineage>
</organism>
<evidence type="ECO:0000256" key="2">
    <source>
        <dbReference type="SAM" id="MobiDB-lite"/>
    </source>
</evidence>
<feature type="compositionally biased region" description="Basic and acidic residues" evidence="2">
    <location>
        <begin position="1"/>
        <end position="16"/>
    </location>
</feature>